<protein>
    <submittedName>
        <fullName evidence="1">Serine/threonine protein kinases</fullName>
    </submittedName>
</protein>
<dbReference type="SUPFAM" id="SSF56112">
    <property type="entry name" value="Protein kinase-like (PK-like)"/>
    <property type="match status" value="1"/>
</dbReference>
<dbReference type="PANTHER" id="PTHR37171">
    <property type="entry name" value="SERINE/THREONINE-PROTEIN KINASE YRZF-RELATED"/>
    <property type="match status" value="1"/>
</dbReference>
<dbReference type="InterPro" id="IPR011009">
    <property type="entry name" value="Kinase-like_dom_sf"/>
</dbReference>
<organism evidence="1">
    <name type="scientific">uncultured Leptolyngbya sp</name>
    <dbReference type="NCBI Taxonomy" id="332963"/>
    <lineage>
        <taxon>Bacteria</taxon>
        <taxon>Bacillati</taxon>
        <taxon>Cyanobacteriota</taxon>
        <taxon>Cyanophyceae</taxon>
        <taxon>Leptolyngbyales</taxon>
        <taxon>Leptolyngbyaceae</taxon>
        <taxon>Leptolyngbya group</taxon>
        <taxon>Leptolyngbya</taxon>
        <taxon>environmental samples</taxon>
    </lineage>
</organism>
<gene>
    <name evidence="1" type="ORF">AVDCRST_MAG94-1423</name>
</gene>
<accession>A0A6J4L1X0</accession>
<evidence type="ECO:0000313" key="1">
    <source>
        <dbReference type="EMBL" id="CAA9320263.1"/>
    </source>
</evidence>
<dbReference type="GO" id="GO:0004674">
    <property type="term" value="F:protein serine/threonine kinase activity"/>
    <property type="evidence" value="ECO:0007669"/>
    <property type="project" value="UniProtKB-KW"/>
</dbReference>
<dbReference type="AlphaFoldDB" id="A0A6J4L1X0"/>
<reference evidence="1" key="1">
    <citation type="submission" date="2020-02" db="EMBL/GenBank/DDBJ databases">
        <authorList>
            <person name="Meier V. D."/>
        </authorList>
    </citation>
    <scope>NUCLEOTIDE SEQUENCE</scope>
    <source>
        <strain evidence="1">AVDCRST_MAG94</strain>
    </source>
</reference>
<proteinExistence type="predicted"/>
<dbReference type="EMBL" id="CADCTY010000490">
    <property type="protein sequence ID" value="CAA9320263.1"/>
    <property type="molecule type" value="Genomic_DNA"/>
</dbReference>
<name>A0A6J4L1X0_9CYAN</name>
<dbReference type="PANTHER" id="PTHR37171:SF1">
    <property type="entry name" value="SERINE_THREONINE-PROTEIN KINASE YRZF-RELATED"/>
    <property type="match status" value="1"/>
</dbReference>
<keyword evidence="1" id="KW-0418">Kinase</keyword>
<keyword evidence="1" id="KW-0723">Serine/threonine-protein kinase</keyword>
<dbReference type="InterPro" id="IPR052396">
    <property type="entry name" value="Meiotic_Drive_Suppr_Kinase"/>
</dbReference>
<keyword evidence="1" id="KW-0808">Transferase</keyword>
<sequence length="214" mass="24852">MNRLIKSIHQELLPELQIESLTPHNPVVVHQVPAPWRLLGTGNYAAVLYHPSYPDQVVKIYAPGRPGIVEELEVYCRLGSHPAFSKCLHAEETFLVLERLYGVTLYDCMHLGLRIPKQVIKDIDQALDYARGCGLHPHDVHGRNVMMCEGRGLVVDVSDFLHQGPCWAWDDLKKAYYWLYLPFFCPLRLRLPYFFLDVIRAAYRLYRRLVPRRS</sequence>